<sequence length="390" mass="44466">MRPIDEFSFVKGNVVDVAPEALMTCYYPIIGQDAFSLYHYLVAFKDDGAKKHKFSEILNHTLMGMSSFETALATLTAMDLVAFYQHRDSYLINLKAPLSTEAFLKVSLYRQLLIQKIGEVAVGEIDLVLPENAQNLSKKFSDVFDDQGHVALLKENNNAKESFDLEAFKNLMKRDGLSFAQEKSDIIGLHRIAENYQMTWYDTYLLAKETAINLTISLSRMKTKKEQSKGLLVKSGELTAQEAILVKEAKLDRADVFLAKIKKTRKASITHDERQLLLDLAKMGFLDEVINVIVLYTIMKTNSANVNKKYAMKIANDFAYQEINKAEVAVLKMRDFSNRTSKSTQASSKQSVKPNIPEWSNQDYQNQTSDEDQKRLEEARRKALERLRKD</sequence>
<feature type="domain" description="Replicative helicase loading/DNA remodeling protein DnaB N-terminal winged helix" evidence="2">
    <location>
        <begin position="1"/>
        <end position="227"/>
    </location>
</feature>
<organism evidence="3 4">
    <name type="scientific">Streptococcus pluranimalium</name>
    <dbReference type="NCBI Taxonomy" id="82348"/>
    <lineage>
        <taxon>Bacteria</taxon>
        <taxon>Bacillati</taxon>
        <taxon>Bacillota</taxon>
        <taxon>Bacilli</taxon>
        <taxon>Lactobacillales</taxon>
        <taxon>Streptococcaceae</taxon>
        <taxon>Streptococcus</taxon>
    </lineage>
</organism>
<gene>
    <name evidence="3" type="ORF">C0J00_01965</name>
</gene>
<feature type="compositionally biased region" description="Basic and acidic residues" evidence="1">
    <location>
        <begin position="371"/>
        <end position="390"/>
    </location>
</feature>
<dbReference type="RefSeq" id="WP_104967320.1">
    <property type="nucleotide sequence ID" value="NZ_CP025536.1"/>
</dbReference>
<protein>
    <submittedName>
        <fullName evidence="3">Helicase loader</fullName>
    </submittedName>
</protein>
<keyword evidence="3" id="KW-0547">Nucleotide-binding</keyword>
<keyword evidence="3" id="KW-0378">Hydrolase</keyword>
<dbReference type="GO" id="GO:0004386">
    <property type="term" value="F:helicase activity"/>
    <property type="evidence" value="ECO:0007669"/>
    <property type="project" value="UniProtKB-KW"/>
</dbReference>
<evidence type="ECO:0000259" key="2">
    <source>
        <dbReference type="Pfam" id="PF25888"/>
    </source>
</evidence>
<dbReference type="Proteomes" id="UP000238956">
    <property type="component" value="Chromosome"/>
</dbReference>
<evidence type="ECO:0000256" key="1">
    <source>
        <dbReference type="SAM" id="MobiDB-lite"/>
    </source>
</evidence>
<evidence type="ECO:0000313" key="3">
    <source>
        <dbReference type="EMBL" id="AUW95979.1"/>
    </source>
</evidence>
<dbReference type="KEGG" id="splr:C0J00_01965"/>
<dbReference type="EMBL" id="CP025536">
    <property type="protein sequence ID" value="AUW95979.1"/>
    <property type="molecule type" value="Genomic_DNA"/>
</dbReference>
<dbReference type="AlphaFoldDB" id="A0A2L0D2Y5"/>
<accession>A0A2L0D2Y5</accession>
<keyword evidence="3" id="KW-0347">Helicase</keyword>
<feature type="region of interest" description="Disordered" evidence="1">
    <location>
        <begin position="339"/>
        <end position="390"/>
    </location>
</feature>
<evidence type="ECO:0000313" key="4">
    <source>
        <dbReference type="Proteomes" id="UP000238956"/>
    </source>
</evidence>
<keyword evidence="3" id="KW-0067">ATP-binding</keyword>
<reference evidence="3 4" key="1">
    <citation type="submission" date="2017-12" db="EMBL/GenBank/DDBJ databases">
        <authorList>
            <person name="Hurst M.R.H."/>
        </authorList>
    </citation>
    <scope>NUCLEOTIDE SEQUENCE [LARGE SCALE GENOMIC DNA]</scope>
    <source>
        <strain evidence="3 4">TH11417</strain>
    </source>
</reference>
<dbReference type="Pfam" id="PF25888">
    <property type="entry name" value="WHD_DnaB"/>
    <property type="match status" value="1"/>
</dbReference>
<name>A0A2L0D2Y5_9STRE</name>
<reference evidence="3 4" key="2">
    <citation type="submission" date="2018-02" db="EMBL/GenBank/DDBJ databases">
        <title>Whole genome sequencing analysis of Streptococcus pluranimalium isolated from cattle infected mastitis in China.</title>
        <authorList>
            <person name="Zhang J.-R."/>
            <person name="Hu G.-Z."/>
        </authorList>
    </citation>
    <scope>NUCLEOTIDE SEQUENCE [LARGE SCALE GENOMIC DNA]</scope>
    <source>
        <strain evidence="3 4">TH11417</strain>
    </source>
</reference>
<dbReference type="InterPro" id="IPR058660">
    <property type="entry name" value="WHD_DnaB"/>
</dbReference>
<dbReference type="GeneID" id="98392677"/>
<feature type="compositionally biased region" description="Low complexity" evidence="1">
    <location>
        <begin position="340"/>
        <end position="351"/>
    </location>
</feature>
<keyword evidence="4" id="KW-1185">Reference proteome</keyword>
<feature type="compositionally biased region" description="Polar residues" evidence="1">
    <location>
        <begin position="358"/>
        <end position="368"/>
    </location>
</feature>
<proteinExistence type="predicted"/>
<dbReference type="OrthoDB" id="2082007at2"/>